<dbReference type="Proteomes" id="UP000571183">
    <property type="component" value="Unassembled WGS sequence"/>
</dbReference>
<protein>
    <submittedName>
        <fullName evidence="4">Iron complex transport system substrate-binding protein</fullName>
    </submittedName>
</protein>
<evidence type="ECO:0000313" key="5">
    <source>
        <dbReference type="Proteomes" id="UP000571183"/>
    </source>
</evidence>
<dbReference type="PANTHER" id="PTHR30535:SF34">
    <property type="entry name" value="MOLYBDATE-BINDING PROTEIN MOLA"/>
    <property type="match status" value="1"/>
</dbReference>
<dbReference type="PANTHER" id="PTHR30535">
    <property type="entry name" value="VITAMIN B12-BINDING PROTEIN"/>
    <property type="match status" value="1"/>
</dbReference>
<dbReference type="RefSeq" id="WP_183305063.1">
    <property type="nucleotide sequence ID" value="NZ_JACIFD010000019.1"/>
</dbReference>
<dbReference type="InterPro" id="IPR002491">
    <property type="entry name" value="ABC_transptr_periplasmic_BD"/>
</dbReference>
<evidence type="ECO:0000259" key="3">
    <source>
        <dbReference type="PROSITE" id="PS50983"/>
    </source>
</evidence>
<feature type="domain" description="Fe/B12 periplasmic-binding" evidence="3">
    <location>
        <begin position="75"/>
        <end position="336"/>
    </location>
</feature>
<dbReference type="Pfam" id="PF01497">
    <property type="entry name" value="Peripla_BP_2"/>
    <property type="match status" value="1"/>
</dbReference>
<organism evidence="4 5">
    <name type="scientific">Canibacter oris</name>
    <dbReference type="NCBI Taxonomy" id="1365628"/>
    <lineage>
        <taxon>Bacteria</taxon>
        <taxon>Bacillati</taxon>
        <taxon>Actinomycetota</taxon>
        <taxon>Actinomycetes</taxon>
        <taxon>Micrococcales</taxon>
        <taxon>Microbacteriaceae</taxon>
        <taxon>Canibacter</taxon>
    </lineage>
</organism>
<evidence type="ECO:0000256" key="2">
    <source>
        <dbReference type="SAM" id="SignalP"/>
    </source>
</evidence>
<reference evidence="4" key="1">
    <citation type="submission" date="2020-08" db="EMBL/GenBank/DDBJ databases">
        <title>Sequencing the genomes of 1000 actinobacteria strains.</title>
        <authorList>
            <person name="Klenk H.-P."/>
        </authorList>
    </citation>
    <scope>NUCLEOTIDE SEQUENCE [LARGE SCALE GENOMIC DNA]</scope>
    <source>
        <strain evidence="4">DSM 27064</strain>
    </source>
</reference>
<name>A0A840DL49_9MICO</name>
<keyword evidence="5" id="KW-1185">Reference proteome</keyword>
<dbReference type="SUPFAM" id="SSF53807">
    <property type="entry name" value="Helical backbone' metal receptor"/>
    <property type="match status" value="1"/>
</dbReference>
<feature type="chain" id="PRO_5033054192" evidence="2">
    <location>
        <begin position="28"/>
        <end position="336"/>
    </location>
</feature>
<feature type="signal peptide" evidence="2">
    <location>
        <begin position="1"/>
        <end position="27"/>
    </location>
</feature>
<comment type="similarity">
    <text evidence="1">Belongs to the bacterial solute-binding protein 8 family.</text>
</comment>
<dbReference type="AlphaFoldDB" id="A0A840DL49"/>
<gene>
    <name evidence="4" type="ORF">F5897_001532</name>
</gene>
<keyword evidence="2" id="KW-0732">Signal</keyword>
<comment type="caution">
    <text evidence="4">The sequence shown here is derived from an EMBL/GenBank/DDBJ whole genome shotgun (WGS) entry which is preliminary data.</text>
</comment>
<accession>A0A840DL49</accession>
<dbReference type="Gene3D" id="3.40.50.1980">
    <property type="entry name" value="Nitrogenase molybdenum iron protein domain"/>
    <property type="match status" value="2"/>
</dbReference>
<dbReference type="PROSITE" id="PS50983">
    <property type="entry name" value="FE_B12_PBP"/>
    <property type="match status" value="1"/>
</dbReference>
<dbReference type="InterPro" id="IPR050902">
    <property type="entry name" value="ABC_Transporter_SBP"/>
</dbReference>
<proteinExistence type="inferred from homology"/>
<evidence type="ECO:0000313" key="4">
    <source>
        <dbReference type="EMBL" id="MBB4072202.1"/>
    </source>
</evidence>
<dbReference type="EMBL" id="JACIFD010000019">
    <property type="protein sequence ID" value="MBB4072202.1"/>
    <property type="molecule type" value="Genomic_DNA"/>
</dbReference>
<dbReference type="PROSITE" id="PS51257">
    <property type="entry name" value="PROKAR_LIPOPROTEIN"/>
    <property type="match status" value="1"/>
</dbReference>
<evidence type="ECO:0000256" key="1">
    <source>
        <dbReference type="ARBA" id="ARBA00008814"/>
    </source>
</evidence>
<sequence>MKLRHRFATVAAGFAAATLLLAGCTTAAEAPATAPATESTAQSNTQEATWPRTITIPGVRGGADTELTIPAEPTQIAALDYESAEVVAELGLASKLVLIPEANLNPALGSHQEALQDVTAFPVAQQLAAENVLAVKPDLVILSPRHGADDTIGKVLTQAGVTVLQLPASWTNQQTLAQGISLIGQATGQEAAAEQLQANIAAKIAAAKAPEQTDKAVVVLTNQAGRPFITAGHAYPLELVELAGAVDAGAQLQLERTGPITAEQLVQLDPAGIVLIDMNGSGDRMFAELLQNPAVASLRSISADKILRVTGKEVQAVGLANSASGLAKLTAWVQTL</sequence>